<sequence length="433" mass="49254">MNGQASNTQPNIEALTQRLQFYEKAILALMSNSKKGSRMRRIEDELLGKESLEDHTIEAILSSSDQKKQEKKQKAEMEKQKILEEQKHDQEEERQYRCNPHLRQKVMTHTGVKKASKTLDQLIMLSLLGGVFIGFGSIAALKTGGNMPGLEKENPGLTKLIFSGVFTVGLTLVIITGAELFTGNTMTMMAAILRGKVNPWDVVRSWVVSLVFNLIGAWAVAYFLMFLPTPQHDIEEETQAGYVNYAIHLAEKKAFRDFWGNFVLAIGCNWLVCLAVYTTYGTSRIMDKLIGLFLPILAFVSSGFEHSIANGFFIPLAMMYGSPITMYDFLIGNMFPVVLGNTVGGGVFVGMVFWWVHGKRQERKHILDEWFLDKLKAKIASPFVHVYEKFQEKWNEYLDLRRINKLIKLQEREERAARMRVVSEFDDAEDMIA</sequence>
<dbReference type="AlphaFoldDB" id="A0AA88KM10"/>
<evidence type="ECO:0000256" key="7">
    <source>
        <dbReference type="SAM" id="MobiDB-lite"/>
    </source>
</evidence>
<accession>A0AA88KM10</accession>
<feature type="transmembrane region" description="Helical" evidence="8">
    <location>
        <begin position="289"/>
        <end position="314"/>
    </location>
</feature>
<dbReference type="Gene3D" id="1.20.1080.10">
    <property type="entry name" value="Glycerol uptake facilitator protein"/>
    <property type="match status" value="1"/>
</dbReference>
<evidence type="ECO:0000313" key="10">
    <source>
        <dbReference type="Proteomes" id="UP000816034"/>
    </source>
</evidence>
<keyword evidence="2" id="KW-0813">Transport</keyword>
<protein>
    <recommendedName>
        <fullName evidence="11">Formate/nitrite transporter</fullName>
    </recommendedName>
</protein>
<comment type="similarity">
    <text evidence="6">Belongs to the FNT transporter (TC 1.A.16) family.</text>
</comment>
<feature type="transmembrane region" description="Helical" evidence="8">
    <location>
        <begin position="334"/>
        <end position="356"/>
    </location>
</feature>
<comment type="subcellular location">
    <subcellularLocation>
        <location evidence="1">Membrane</location>
        <topology evidence="1">Multi-pass membrane protein</topology>
    </subcellularLocation>
</comment>
<keyword evidence="10" id="KW-1185">Reference proteome</keyword>
<evidence type="ECO:0000313" key="9">
    <source>
        <dbReference type="EMBL" id="KAG2385916.1"/>
    </source>
</evidence>
<dbReference type="GO" id="GO:0015499">
    <property type="term" value="F:formate transmembrane transporter activity"/>
    <property type="evidence" value="ECO:0007669"/>
    <property type="project" value="TreeGrafter"/>
</dbReference>
<dbReference type="InterPro" id="IPR000292">
    <property type="entry name" value="For/NO2_transpt"/>
</dbReference>
<evidence type="ECO:0000256" key="3">
    <source>
        <dbReference type="ARBA" id="ARBA00022692"/>
    </source>
</evidence>
<evidence type="ECO:0000256" key="5">
    <source>
        <dbReference type="ARBA" id="ARBA00023136"/>
    </source>
</evidence>
<dbReference type="GeneID" id="68095520"/>
<dbReference type="PANTHER" id="PTHR30520:SF6">
    <property type="entry name" value="FORMATE_NITRATE FAMILY TRANSPORTER (EUROFUNG)"/>
    <property type="match status" value="1"/>
</dbReference>
<feature type="compositionally biased region" description="Basic and acidic residues" evidence="7">
    <location>
        <begin position="65"/>
        <end position="95"/>
    </location>
</feature>
<dbReference type="Proteomes" id="UP000816034">
    <property type="component" value="Unassembled WGS sequence"/>
</dbReference>
<keyword evidence="3 8" id="KW-0812">Transmembrane</keyword>
<gene>
    <name evidence="9" type="ORF">C9374_003065</name>
</gene>
<dbReference type="FunFam" id="1.20.1080.10:FF:000011">
    <property type="entry name" value="Formate family transporter"/>
    <property type="match status" value="1"/>
</dbReference>
<dbReference type="InterPro" id="IPR023271">
    <property type="entry name" value="Aquaporin-like"/>
</dbReference>
<dbReference type="InterPro" id="IPR024002">
    <property type="entry name" value="For/NO2_transpt_CS"/>
</dbReference>
<proteinExistence type="inferred from homology"/>
<evidence type="ECO:0000256" key="4">
    <source>
        <dbReference type="ARBA" id="ARBA00022989"/>
    </source>
</evidence>
<dbReference type="EMBL" id="PYSW02000017">
    <property type="protein sequence ID" value="KAG2385916.1"/>
    <property type="molecule type" value="Genomic_DNA"/>
</dbReference>
<name>A0AA88KM10_NAELO</name>
<keyword evidence="5 8" id="KW-0472">Membrane</keyword>
<evidence type="ECO:0000256" key="1">
    <source>
        <dbReference type="ARBA" id="ARBA00004141"/>
    </source>
</evidence>
<feature type="transmembrane region" description="Helical" evidence="8">
    <location>
        <begin position="202"/>
        <end position="225"/>
    </location>
</feature>
<dbReference type="GO" id="GO:0005886">
    <property type="term" value="C:plasma membrane"/>
    <property type="evidence" value="ECO:0007669"/>
    <property type="project" value="TreeGrafter"/>
</dbReference>
<comment type="caution">
    <text evidence="9">The sequence shown here is derived from an EMBL/GenBank/DDBJ whole genome shotgun (WGS) entry which is preliminary data.</text>
</comment>
<dbReference type="PROSITE" id="PS01005">
    <property type="entry name" value="FORMATE_NITRITE_TP_1"/>
    <property type="match status" value="1"/>
</dbReference>
<reference evidence="9 10" key="1">
    <citation type="journal article" date="2018" name="BMC Genomics">
        <title>The genome of Naegleria lovaniensis, the basis for a comparative approach to unravel pathogenicity factors of the human pathogenic amoeba N. fowleri.</title>
        <authorList>
            <person name="Liechti N."/>
            <person name="Schurch N."/>
            <person name="Bruggmann R."/>
            <person name="Wittwer M."/>
        </authorList>
    </citation>
    <scope>NUCLEOTIDE SEQUENCE [LARGE SCALE GENOMIC DNA]</scope>
    <source>
        <strain evidence="9 10">ATCC 30569</strain>
    </source>
</reference>
<dbReference type="RefSeq" id="XP_044549909.1">
    <property type="nucleotide sequence ID" value="XM_044692552.1"/>
</dbReference>
<feature type="transmembrane region" description="Helical" evidence="8">
    <location>
        <begin position="161"/>
        <end position="181"/>
    </location>
</feature>
<feature type="transmembrane region" description="Helical" evidence="8">
    <location>
        <begin position="122"/>
        <end position="141"/>
    </location>
</feature>
<evidence type="ECO:0000256" key="6">
    <source>
        <dbReference type="ARBA" id="ARBA00049660"/>
    </source>
</evidence>
<organism evidence="9 10">
    <name type="scientific">Naegleria lovaniensis</name>
    <name type="common">Amoeba</name>
    <dbReference type="NCBI Taxonomy" id="51637"/>
    <lineage>
        <taxon>Eukaryota</taxon>
        <taxon>Discoba</taxon>
        <taxon>Heterolobosea</taxon>
        <taxon>Tetramitia</taxon>
        <taxon>Eutetramitia</taxon>
        <taxon>Vahlkampfiidae</taxon>
        <taxon>Naegleria</taxon>
    </lineage>
</organism>
<dbReference type="PROSITE" id="PS01006">
    <property type="entry name" value="FORMATE_NITRITE_TP_2"/>
    <property type="match status" value="1"/>
</dbReference>
<keyword evidence="4 8" id="KW-1133">Transmembrane helix</keyword>
<dbReference type="Pfam" id="PF01226">
    <property type="entry name" value="Form_Nir_trans"/>
    <property type="match status" value="1"/>
</dbReference>
<evidence type="ECO:0000256" key="8">
    <source>
        <dbReference type="SAM" id="Phobius"/>
    </source>
</evidence>
<evidence type="ECO:0008006" key="11">
    <source>
        <dbReference type="Google" id="ProtNLM"/>
    </source>
</evidence>
<dbReference type="PANTHER" id="PTHR30520">
    <property type="entry name" value="FORMATE TRANSPORTER-RELATED"/>
    <property type="match status" value="1"/>
</dbReference>
<feature type="region of interest" description="Disordered" evidence="7">
    <location>
        <begin position="60"/>
        <end position="95"/>
    </location>
</feature>
<evidence type="ECO:0000256" key="2">
    <source>
        <dbReference type="ARBA" id="ARBA00022448"/>
    </source>
</evidence>
<feature type="transmembrane region" description="Helical" evidence="8">
    <location>
        <begin position="258"/>
        <end position="277"/>
    </location>
</feature>